<dbReference type="FunFam" id="3.40.50.300:FF:000421">
    <property type="entry name" value="Branched-chain amino acid ABC transporter ATP-binding protein"/>
    <property type="match status" value="1"/>
</dbReference>
<feature type="domain" description="ABC transporter" evidence="5">
    <location>
        <begin position="2"/>
        <end position="252"/>
    </location>
</feature>
<dbReference type="Proteomes" id="UP000269692">
    <property type="component" value="Unassembled WGS sequence"/>
</dbReference>
<evidence type="ECO:0000256" key="1">
    <source>
        <dbReference type="ARBA" id="ARBA00005417"/>
    </source>
</evidence>
<dbReference type="Pfam" id="PF12399">
    <property type="entry name" value="BCA_ABC_TP_C"/>
    <property type="match status" value="1"/>
</dbReference>
<sequence>MAPLLDIHAVGVSFGGVRALDGVSFSTEAGRIFSIIGPNGAGKTTLFNVISGAYPAQQGKVVIAGRDMTTAPPSARAALGLQRTFQNLQIFGTMTALENVMVGGHLRQRTGFPSALLGLPSVAAESRAMRRRATELLDLFDLAGLGGAVAGELAYGQQKRLEIARALACEPRILLLDEPAAGLNPSETEDLANVIRRLAGMGIAVVLVEHDMRLVMAISDELLVLNFGRELARGTPAEVSSNPAVIEAYLGVEVD</sequence>
<dbReference type="AlphaFoldDB" id="A0A3L7ALG9"/>
<dbReference type="PANTHER" id="PTHR45772">
    <property type="entry name" value="CONSERVED COMPONENT OF ABC TRANSPORTER FOR NATURAL AMINO ACIDS-RELATED"/>
    <property type="match status" value="1"/>
</dbReference>
<comment type="similarity">
    <text evidence="1">Belongs to the ABC transporter superfamily.</text>
</comment>
<dbReference type="InterPro" id="IPR003439">
    <property type="entry name" value="ABC_transporter-like_ATP-bd"/>
</dbReference>
<dbReference type="InterPro" id="IPR051120">
    <property type="entry name" value="ABC_AA/LPS_Transport"/>
</dbReference>
<evidence type="ECO:0000256" key="2">
    <source>
        <dbReference type="ARBA" id="ARBA00022448"/>
    </source>
</evidence>
<proteinExistence type="inferred from homology"/>
<keyword evidence="7" id="KW-1185">Reference proteome</keyword>
<evidence type="ECO:0000256" key="3">
    <source>
        <dbReference type="ARBA" id="ARBA00022741"/>
    </source>
</evidence>
<dbReference type="InterPro" id="IPR003593">
    <property type="entry name" value="AAA+_ATPase"/>
</dbReference>
<dbReference type="Pfam" id="PF00005">
    <property type="entry name" value="ABC_tran"/>
    <property type="match status" value="1"/>
</dbReference>
<reference evidence="6 7" key="1">
    <citation type="submission" date="2018-10" db="EMBL/GenBank/DDBJ databases">
        <title>Xanthobacter tagetidis genome sequencing and assembly.</title>
        <authorList>
            <person name="Maclea K.S."/>
            <person name="Goen A.E."/>
            <person name="Fatima S.A."/>
        </authorList>
    </citation>
    <scope>NUCLEOTIDE SEQUENCE [LARGE SCALE GENOMIC DNA]</scope>
    <source>
        <strain evidence="6 7">ATCC 700314</strain>
    </source>
</reference>
<keyword evidence="2" id="KW-0813">Transport</keyword>
<dbReference type="InterPro" id="IPR017871">
    <property type="entry name" value="ABC_transporter-like_CS"/>
</dbReference>
<evidence type="ECO:0000313" key="6">
    <source>
        <dbReference type="EMBL" id="RLP80408.1"/>
    </source>
</evidence>
<dbReference type="SMART" id="SM00382">
    <property type="entry name" value="AAA"/>
    <property type="match status" value="1"/>
</dbReference>
<evidence type="ECO:0000256" key="4">
    <source>
        <dbReference type="ARBA" id="ARBA00022840"/>
    </source>
</evidence>
<evidence type="ECO:0000259" key="5">
    <source>
        <dbReference type="PROSITE" id="PS50893"/>
    </source>
</evidence>
<dbReference type="GO" id="GO:0005524">
    <property type="term" value="F:ATP binding"/>
    <property type="evidence" value="ECO:0007669"/>
    <property type="project" value="UniProtKB-KW"/>
</dbReference>
<dbReference type="GO" id="GO:0005886">
    <property type="term" value="C:plasma membrane"/>
    <property type="evidence" value="ECO:0007669"/>
    <property type="project" value="TreeGrafter"/>
</dbReference>
<dbReference type="RefSeq" id="WP_121622202.1">
    <property type="nucleotide sequence ID" value="NZ_JACIIW010000006.1"/>
</dbReference>
<keyword evidence="4 6" id="KW-0067">ATP-binding</keyword>
<protein>
    <submittedName>
        <fullName evidence="6">ABC transporter ATP-binding protein</fullName>
    </submittedName>
</protein>
<organism evidence="6 7">
    <name type="scientific">Xanthobacter tagetidis</name>
    <dbReference type="NCBI Taxonomy" id="60216"/>
    <lineage>
        <taxon>Bacteria</taxon>
        <taxon>Pseudomonadati</taxon>
        <taxon>Pseudomonadota</taxon>
        <taxon>Alphaproteobacteria</taxon>
        <taxon>Hyphomicrobiales</taxon>
        <taxon>Xanthobacteraceae</taxon>
        <taxon>Xanthobacter</taxon>
    </lineage>
</organism>
<dbReference type="InterPro" id="IPR027417">
    <property type="entry name" value="P-loop_NTPase"/>
</dbReference>
<dbReference type="SUPFAM" id="SSF52540">
    <property type="entry name" value="P-loop containing nucleoside triphosphate hydrolases"/>
    <property type="match status" value="1"/>
</dbReference>
<gene>
    <name evidence="6" type="ORF">D9R14_04915</name>
</gene>
<dbReference type="Gene3D" id="3.40.50.300">
    <property type="entry name" value="P-loop containing nucleotide triphosphate hydrolases"/>
    <property type="match status" value="1"/>
</dbReference>
<evidence type="ECO:0000313" key="7">
    <source>
        <dbReference type="Proteomes" id="UP000269692"/>
    </source>
</evidence>
<dbReference type="OrthoDB" id="9779872at2"/>
<dbReference type="CDD" id="cd03219">
    <property type="entry name" value="ABC_Mj1267_LivG_branched"/>
    <property type="match status" value="1"/>
</dbReference>
<dbReference type="PROSITE" id="PS50893">
    <property type="entry name" value="ABC_TRANSPORTER_2"/>
    <property type="match status" value="1"/>
</dbReference>
<comment type="caution">
    <text evidence="6">The sequence shown here is derived from an EMBL/GenBank/DDBJ whole genome shotgun (WGS) entry which is preliminary data.</text>
</comment>
<dbReference type="GO" id="GO:0016887">
    <property type="term" value="F:ATP hydrolysis activity"/>
    <property type="evidence" value="ECO:0007669"/>
    <property type="project" value="InterPro"/>
</dbReference>
<name>A0A3L7ALG9_9HYPH</name>
<accession>A0A3L7ALG9</accession>
<dbReference type="InterPro" id="IPR032823">
    <property type="entry name" value="BCA_ABC_TP_C"/>
</dbReference>
<keyword evidence="3" id="KW-0547">Nucleotide-binding</keyword>
<dbReference type="PROSITE" id="PS00211">
    <property type="entry name" value="ABC_TRANSPORTER_1"/>
    <property type="match status" value="1"/>
</dbReference>
<dbReference type="EMBL" id="RCTF01000003">
    <property type="protein sequence ID" value="RLP80408.1"/>
    <property type="molecule type" value="Genomic_DNA"/>
</dbReference>